<accession>A0A401TQS3</accession>
<feature type="non-terminal residue" evidence="2">
    <location>
        <position position="294"/>
    </location>
</feature>
<dbReference type="SUPFAM" id="SSF111331">
    <property type="entry name" value="NAD kinase/diacylglycerol kinase-like"/>
    <property type="match status" value="1"/>
</dbReference>
<dbReference type="EMBL" id="BEZZ01145951">
    <property type="protein sequence ID" value="GCC44985.1"/>
    <property type="molecule type" value="Genomic_DNA"/>
</dbReference>
<sequence length="294" mass="30978">MDLVSVTTASGLRHFSFLSVAWGFVADVDIESERFRAAGSARFTVGTLLCLASLRRYRGRLSYLPAPPSPSSSSVRAKPALRRSATNTVGDPAPVHPPLGRALSEDGLWARPPLPRPESPGLPGEGFSFEAASLGEDEGEWGGSWAALPDGGGTSRETEGDAPAPGPSSSPRPPPSDHLLPPLDQPVPGHWETLEGEFVLVLAISQSHLGADLVAVPLARFSEGRLHLCYVRAGISRPALLRLFLAMGRGAHFGLACPYLHCVPALAFRLVPLGSPGIVTIDGERVEAGPLQAQ</sequence>
<organism evidence="2 3">
    <name type="scientific">Chiloscyllium punctatum</name>
    <name type="common">Brownbanded bambooshark</name>
    <name type="synonym">Hemiscyllium punctatum</name>
    <dbReference type="NCBI Taxonomy" id="137246"/>
    <lineage>
        <taxon>Eukaryota</taxon>
        <taxon>Metazoa</taxon>
        <taxon>Chordata</taxon>
        <taxon>Craniata</taxon>
        <taxon>Vertebrata</taxon>
        <taxon>Chondrichthyes</taxon>
        <taxon>Elasmobranchii</taxon>
        <taxon>Galeomorphii</taxon>
        <taxon>Galeoidea</taxon>
        <taxon>Orectolobiformes</taxon>
        <taxon>Hemiscylliidae</taxon>
        <taxon>Chiloscyllium</taxon>
    </lineage>
</organism>
<feature type="compositionally biased region" description="Pro residues" evidence="1">
    <location>
        <begin position="164"/>
        <end position="176"/>
    </location>
</feature>
<dbReference type="InterPro" id="IPR050187">
    <property type="entry name" value="Lipid_Phosphate_FormReg"/>
</dbReference>
<dbReference type="OrthoDB" id="3853857at2759"/>
<gene>
    <name evidence="2" type="ORF">chiPu_0028999</name>
</gene>
<proteinExistence type="predicted"/>
<reference evidence="2 3" key="1">
    <citation type="journal article" date="2018" name="Nat. Ecol. Evol.">
        <title>Shark genomes provide insights into elasmobranch evolution and the origin of vertebrates.</title>
        <authorList>
            <person name="Hara Y"/>
            <person name="Yamaguchi K"/>
            <person name="Onimaru K"/>
            <person name="Kadota M"/>
            <person name="Koyanagi M"/>
            <person name="Keeley SD"/>
            <person name="Tatsumi K"/>
            <person name="Tanaka K"/>
            <person name="Motone F"/>
            <person name="Kageyama Y"/>
            <person name="Nozu R"/>
            <person name="Adachi N"/>
            <person name="Nishimura O"/>
            <person name="Nakagawa R"/>
            <person name="Tanegashima C"/>
            <person name="Kiyatake I"/>
            <person name="Matsumoto R"/>
            <person name="Murakumo K"/>
            <person name="Nishida K"/>
            <person name="Terakita A"/>
            <person name="Kuratani S"/>
            <person name="Sato K"/>
            <person name="Hyodo S Kuraku.S."/>
        </authorList>
    </citation>
    <scope>NUCLEOTIDE SEQUENCE [LARGE SCALE GENOMIC DNA]</scope>
</reference>
<dbReference type="GO" id="GO:0016020">
    <property type="term" value="C:membrane"/>
    <property type="evidence" value="ECO:0007669"/>
    <property type="project" value="TreeGrafter"/>
</dbReference>
<evidence type="ECO:0000313" key="3">
    <source>
        <dbReference type="Proteomes" id="UP000287033"/>
    </source>
</evidence>
<name>A0A401TQS3_CHIPU</name>
<dbReference type="STRING" id="137246.A0A401TQS3"/>
<dbReference type="GO" id="GO:0005737">
    <property type="term" value="C:cytoplasm"/>
    <property type="evidence" value="ECO:0007669"/>
    <property type="project" value="TreeGrafter"/>
</dbReference>
<keyword evidence="3" id="KW-1185">Reference proteome</keyword>
<dbReference type="PANTHER" id="PTHR12358:SF40">
    <property type="entry name" value="SPHINGOSINE KINASE 2"/>
    <property type="match status" value="1"/>
</dbReference>
<dbReference type="PANTHER" id="PTHR12358">
    <property type="entry name" value="SPHINGOSINE KINASE"/>
    <property type="match status" value="1"/>
</dbReference>
<dbReference type="AlphaFoldDB" id="A0A401TQS3"/>
<feature type="region of interest" description="Disordered" evidence="1">
    <location>
        <begin position="65"/>
        <end position="187"/>
    </location>
</feature>
<evidence type="ECO:0000313" key="2">
    <source>
        <dbReference type="EMBL" id="GCC44985.1"/>
    </source>
</evidence>
<dbReference type="OMA" id="ENHEWKS"/>
<evidence type="ECO:0000256" key="1">
    <source>
        <dbReference type="SAM" id="MobiDB-lite"/>
    </source>
</evidence>
<dbReference type="InterPro" id="IPR016064">
    <property type="entry name" value="NAD/diacylglycerol_kinase_sf"/>
</dbReference>
<evidence type="ECO:0008006" key="4">
    <source>
        <dbReference type="Google" id="ProtNLM"/>
    </source>
</evidence>
<dbReference type="GO" id="GO:0001727">
    <property type="term" value="F:lipid kinase activity"/>
    <property type="evidence" value="ECO:0007669"/>
    <property type="project" value="TreeGrafter"/>
</dbReference>
<dbReference type="GO" id="GO:0006669">
    <property type="term" value="P:sphinganine-1-phosphate biosynthetic process"/>
    <property type="evidence" value="ECO:0007669"/>
    <property type="project" value="TreeGrafter"/>
</dbReference>
<dbReference type="GO" id="GO:0043065">
    <property type="term" value="P:positive regulation of apoptotic process"/>
    <property type="evidence" value="ECO:0007669"/>
    <property type="project" value="TreeGrafter"/>
</dbReference>
<dbReference type="GO" id="GO:0046512">
    <property type="term" value="P:sphingosine biosynthetic process"/>
    <property type="evidence" value="ECO:0007669"/>
    <property type="project" value="TreeGrafter"/>
</dbReference>
<dbReference type="Gene3D" id="2.60.200.40">
    <property type="match status" value="1"/>
</dbReference>
<comment type="caution">
    <text evidence="2">The sequence shown here is derived from an EMBL/GenBank/DDBJ whole genome shotgun (WGS) entry which is preliminary data.</text>
</comment>
<protein>
    <recommendedName>
        <fullName evidence="4">Sphingosine kinase 2</fullName>
    </recommendedName>
</protein>
<dbReference type="Proteomes" id="UP000287033">
    <property type="component" value="Unassembled WGS sequence"/>
</dbReference>